<sequence length="61" mass="6932">MRSAFVKGFEVARAVEANRLRTLAFDLNDEDIGSNRFQWIASSYDVEVFVKQQGGKEEMSS</sequence>
<proteinExistence type="predicted"/>
<organism evidence="1 2">
    <name type="scientific">Daphnia magna</name>
    <dbReference type="NCBI Taxonomy" id="35525"/>
    <lineage>
        <taxon>Eukaryota</taxon>
        <taxon>Metazoa</taxon>
        <taxon>Ecdysozoa</taxon>
        <taxon>Arthropoda</taxon>
        <taxon>Crustacea</taxon>
        <taxon>Branchiopoda</taxon>
        <taxon>Diplostraca</taxon>
        <taxon>Cladocera</taxon>
        <taxon>Anomopoda</taxon>
        <taxon>Daphniidae</taxon>
        <taxon>Daphnia</taxon>
    </lineage>
</organism>
<name>A0ABR0A2Q2_9CRUS</name>
<evidence type="ECO:0000313" key="1">
    <source>
        <dbReference type="EMBL" id="KAK4019240.1"/>
    </source>
</evidence>
<reference evidence="1 2" key="1">
    <citation type="journal article" date="2023" name="Nucleic Acids Res.">
        <title>The hologenome of Daphnia magna reveals possible DNA methylation and microbiome-mediated evolution of the host genome.</title>
        <authorList>
            <person name="Chaturvedi A."/>
            <person name="Li X."/>
            <person name="Dhandapani V."/>
            <person name="Marshall H."/>
            <person name="Kissane S."/>
            <person name="Cuenca-Cambronero M."/>
            <person name="Asole G."/>
            <person name="Calvet F."/>
            <person name="Ruiz-Romero M."/>
            <person name="Marangio P."/>
            <person name="Guigo R."/>
            <person name="Rago D."/>
            <person name="Mirbahai L."/>
            <person name="Eastwood N."/>
            <person name="Colbourne J.K."/>
            <person name="Zhou J."/>
            <person name="Mallon E."/>
            <person name="Orsini L."/>
        </authorList>
    </citation>
    <scope>NUCLEOTIDE SEQUENCE [LARGE SCALE GENOMIC DNA]</scope>
    <source>
        <strain evidence="1">LRV0_1</strain>
    </source>
</reference>
<dbReference type="Proteomes" id="UP001234178">
    <property type="component" value="Unassembled WGS sequence"/>
</dbReference>
<evidence type="ECO:0000313" key="2">
    <source>
        <dbReference type="Proteomes" id="UP001234178"/>
    </source>
</evidence>
<comment type="caution">
    <text evidence="1">The sequence shown here is derived from an EMBL/GenBank/DDBJ whole genome shotgun (WGS) entry which is preliminary data.</text>
</comment>
<protein>
    <submittedName>
        <fullName evidence="1">Uncharacterized protein</fullName>
    </submittedName>
</protein>
<dbReference type="EMBL" id="JAOYFB010000036">
    <property type="protein sequence ID" value="KAK4019240.1"/>
    <property type="molecule type" value="Genomic_DNA"/>
</dbReference>
<keyword evidence="2" id="KW-1185">Reference proteome</keyword>
<gene>
    <name evidence="1" type="ORF">OUZ56_001266</name>
</gene>
<accession>A0ABR0A2Q2</accession>